<dbReference type="RefSeq" id="WP_071378642.1">
    <property type="nucleotide sequence ID" value="NZ_MLYO01000004.1"/>
</dbReference>
<proteinExistence type="inferred from homology"/>
<reference evidence="7 8" key="1">
    <citation type="submission" date="2016-10" db="EMBL/GenBank/DDBJ databases">
        <title>Genome sequence of Streptomyces sp. MUSC 1.</title>
        <authorList>
            <person name="Lee L.-H."/>
            <person name="Ser H.-L."/>
            <person name="Law J.W.-F."/>
        </authorList>
    </citation>
    <scope>NUCLEOTIDE SEQUENCE [LARGE SCALE GENOMIC DNA]</scope>
    <source>
        <strain evidence="7 8">MUSC 1</strain>
    </source>
</reference>
<evidence type="ECO:0000256" key="6">
    <source>
        <dbReference type="RuleBase" id="RU004466"/>
    </source>
</evidence>
<dbReference type="CDD" id="cd00685">
    <property type="entry name" value="Trans_IPPS_HT"/>
    <property type="match status" value="1"/>
</dbReference>
<dbReference type="SFLD" id="SFLDS00005">
    <property type="entry name" value="Isoprenoid_Synthase_Type_I"/>
    <property type="match status" value="1"/>
</dbReference>
<dbReference type="PANTHER" id="PTHR12001">
    <property type="entry name" value="GERANYLGERANYL PYROPHOSPHATE SYNTHASE"/>
    <property type="match status" value="1"/>
</dbReference>
<protein>
    <submittedName>
        <fullName evidence="7">Geranylgeranyl diphosphate synthase</fullName>
    </submittedName>
</protein>
<evidence type="ECO:0000256" key="5">
    <source>
        <dbReference type="ARBA" id="ARBA00022842"/>
    </source>
</evidence>
<evidence type="ECO:0000256" key="3">
    <source>
        <dbReference type="ARBA" id="ARBA00022679"/>
    </source>
</evidence>
<name>A0A1S2QPZ8_9ACTN</name>
<sequence>MELADLRARTDTVLNDFLAAKARTAAACRWPDEVTGALRDFLFAGGKRIRPLLCVLGWHAAGGQGSPPAPVLATAASLEMFHTFALIHDDIMDGSDIRRGQPTVHQALAARYTARHGAHAADRLGAGAAVLIGDLALAWSDELLHTAGLSDAQLADVLPLLDAMRTEVMYGQYLDLTAAGLPTGDLELAMAIARYKTAKYSVERPLHIGAALAAGSARLRADLSAYALPVGEAFQLRDDLLGAFGAPEITGKPALDDIRQGKHTALLALAWRHATPAQQHQMNALLSDPDMNLEGALIIRSILIATGARDTVESMITARRTQAEQALARAGLPPAVATALRELATTATARAA</sequence>
<keyword evidence="4" id="KW-0479">Metal-binding</keyword>
<keyword evidence="5" id="KW-0460">Magnesium</keyword>
<dbReference type="Proteomes" id="UP000179642">
    <property type="component" value="Unassembled WGS sequence"/>
</dbReference>
<dbReference type="Pfam" id="PF00348">
    <property type="entry name" value="polyprenyl_synt"/>
    <property type="match status" value="1"/>
</dbReference>
<dbReference type="SFLD" id="SFLDG01017">
    <property type="entry name" value="Polyprenyl_Transferase_Like"/>
    <property type="match status" value="1"/>
</dbReference>
<evidence type="ECO:0000256" key="2">
    <source>
        <dbReference type="ARBA" id="ARBA00006706"/>
    </source>
</evidence>
<dbReference type="GO" id="GO:0046872">
    <property type="term" value="F:metal ion binding"/>
    <property type="evidence" value="ECO:0007669"/>
    <property type="project" value="UniProtKB-KW"/>
</dbReference>
<evidence type="ECO:0000313" key="7">
    <source>
        <dbReference type="EMBL" id="OIK08230.1"/>
    </source>
</evidence>
<dbReference type="Gene3D" id="1.10.600.10">
    <property type="entry name" value="Farnesyl Diphosphate Synthase"/>
    <property type="match status" value="1"/>
</dbReference>
<dbReference type="GO" id="GO:0008299">
    <property type="term" value="P:isoprenoid biosynthetic process"/>
    <property type="evidence" value="ECO:0007669"/>
    <property type="project" value="InterPro"/>
</dbReference>
<dbReference type="InterPro" id="IPR008949">
    <property type="entry name" value="Isoprenoid_synthase_dom_sf"/>
</dbReference>
<accession>A0A1S2QPZ8</accession>
<evidence type="ECO:0000256" key="1">
    <source>
        <dbReference type="ARBA" id="ARBA00001946"/>
    </source>
</evidence>
<dbReference type="SUPFAM" id="SSF48576">
    <property type="entry name" value="Terpenoid synthases"/>
    <property type="match status" value="1"/>
</dbReference>
<dbReference type="EMBL" id="MLYO01000004">
    <property type="protein sequence ID" value="OIK08230.1"/>
    <property type="molecule type" value="Genomic_DNA"/>
</dbReference>
<comment type="similarity">
    <text evidence="2 6">Belongs to the FPP/GGPP synthase family.</text>
</comment>
<dbReference type="PANTHER" id="PTHR12001:SF85">
    <property type="entry name" value="SHORT CHAIN ISOPRENYL DIPHOSPHATE SYNTHASE"/>
    <property type="match status" value="1"/>
</dbReference>
<organism evidence="7 8">
    <name type="scientific">Streptomyces monashensis</name>
    <dbReference type="NCBI Taxonomy" id="1678012"/>
    <lineage>
        <taxon>Bacteria</taxon>
        <taxon>Bacillati</taxon>
        <taxon>Actinomycetota</taxon>
        <taxon>Actinomycetes</taxon>
        <taxon>Kitasatosporales</taxon>
        <taxon>Streptomycetaceae</taxon>
        <taxon>Streptomyces</taxon>
    </lineage>
</organism>
<comment type="caution">
    <text evidence="7">The sequence shown here is derived from an EMBL/GenBank/DDBJ whole genome shotgun (WGS) entry which is preliminary data.</text>
</comment>
<comment type="cofactor">
    <cofactor evidence="1">
        <name>Mg(2+)</name>
        <dbReference type="ChEBI" id="CHEBI:18420"/>
    </cofactor>
</comment>
<dbReference type="InterPro" id="IPR033749">
    <property type="entry name" value="Polyprenyl_synt_CS"/>
</dbReference>
<evidence type="ECO:0000256" key="4">
    <source>
        <dbReference type="ARBA" id="ARBA00022723"/>
    </source>
</evidence>
<gene>
    <name evidence="7" type="ORF">BIV23_00350</name>
</gene>
<keyword evidence="8" id="KW-1185">Reference proteome</keyword>
<dbReference type="PROSITE" id="PS00723">
    <property type="entry name" value="POLYPRENYL_SYNTHASE_1"/>
    <property type="match status" value="1"/>
</dbReference>
<evidence type="ECO:0000313" key="8">
    <source>
        <dbReference type="Proteomes" id="UP000179642"/>
    </source>
</evidence>
<keyword evidence="3 6" id="KW-0808">Transferase</keyword>
<dbReference type="OrthoDB" id="4497239at2"/>
<dbReference type="PROSITE" id="PS00444">
    <property type="entry name" value="POLYPRENYL_SYNTHASE_2"/>
    <property type="match status" value="1"/>
</dbReference>
<dbReference type="GO" id="GO:0004659">
    <property type="term" value="F:prenyltransferase activity"/>
    <property type="evidence" value="ECO:0007669"/>
    <property type="project" value="InterPro"/>
</dbReference>
<dbReference type="InterPro" id="IPR000092">
    <property type="entry name" value="Polyprenyl_synt"/>
</dbReference>
<dbReference type="AlphaFoldDB" id="A0A1S2QPZ8"/>